<dbReference type="Proteomes" id="UP000245138">
    <property type="component" value="Unassembled WGS sequence"/>
</dbReference>
<dbReference type="OrthoDB" id="1525365at2"/>
<comment type="caution">
    <text evidence="1">The sequence shown here is derived from an EMBL/GenBank/DDBJ whole genome shotgun (WGS) entry which is preliminary data.</text>
</comment>
<reference evidence="1 2" key="1">
    <citation type="submission" date="2018-04" db="EMBL/GenBank/DDBJ databases">
        <title>Brenneria corticis sp.nov.</title>
        <authorList>
            <person name="Li Y."/>
        </authorList>
    </citation>
    <scope>NUCLEOTIDE SEQUENCE [LARGE SCALE GENOMIC DNA]</scope>
    <source>
        <strain evidence="1 2">LMG 27715</strain>
    </source>
</reference>
<evidence type="ECO:0008006" key="3">
    <source>
        <dbReference type="Google" id="ProtNLM"/>
    </source>
</evidence>
<sequence>MTTYHFSLTLSGVTAETTGLENALFSSGCDDALICFYGNTVYLEFDRESPDFSDAIMSAIRDIESAGINAHVQSVDAAWVGLSDIAALSAMSRQAIALLKDGKRGAGDFPSPVQRLKGSSPLWDWGEVADWLAKQKKIPQAIADNARELAAINLALQLRNASQKDKLSHYYSLLNDQYQNVDKILDTTGKNA</sequence>
<gene>
    <name evidence="1" type="ORF">B4923_00805</name>
</gene>
<evidence type="ECO:0000313" key="2">
    <source>
        <dbReference type="Proteomes" id="UP000245138"/>
    </source>
</evidence>
<dbReference type="EMBL" id="QDKJ01000001">
    <property type="protein sequence ID" value="PWC15688.1"/>
    <property type="molecule type" value="Genomic_DNA"/>
</dbReference>
<name>A0A2U1U217_9GAMM</name>
<organism evidence="1 2">
    <name type="scientific">Brenneria roseae subsp. americana</name>
    <dbReference type="NCBI Taxonomy" id="1508507"/>
    <lineage>
        <taxon>Bacteria</taxon>
        <taxon>Pseudomonadati</taxon>
        <taxon>Pseudomonadota</taxon>
        <taxon>Gammaproteobacteria</taxon>
        <taxon>Enterobacterales</taxon>
        <taxon>Pectobacteriaceae</taxon>
        <taxon>Brenneria</taxon>
    </lineage>
</organism>
<dbReference type="RefSeq" id="WP_109052451.1">
    <property type="nucleotide sequence ID" value="NZ_QDKJ01000001.1"/>
</dbReference>
<dbReference type="AlphaFoldDB" id="A0A2U1U217"/>
<keyword evidence="2" id="KW-1185">Reference proteome</keyword>
<accession>A0A2U1U217</accession>
<evidence type="ECO:0000313" key="1">
    <source>
        <dbReference type="EMBL" id="PWC15688.1"/>
    </source>
</evidence>
<protein>
    <recommendedName>
        <fullName evidence="3">DNA-binding protein</fullName>
    </recommendedName>
</protein>
<proteinExistence type="predicted"/>